<dbReference type="AlphaFoldDB" id="A0ABD5TYC5"/>
<protein>
    <recommendedName>
        <fullName evidence="3">Small CPxCG-related zinc finger protein</fullName>
    </recommendedName>
</protein>
<dbReference type="EMBL" id="JBHSXH010000015">
    <property type="protein sequence ID" value="MFC6825560.1"/>
    <property type="molecule type" value="Genomic_DNA"/>
</dbReference>
<keyword evidence="2" id="KW-1185">Reference proteome</keyword>
<proteinExistence type="predicted"/>
<organism evidence="1 2">
    <name type="scientific">Halopelagius fulvigenes</name>
    <dbReference type="NCBI Taxonomy" id="1198324"/>
    <lineage>
        <taxon>Archaea</taxon>
        <taxon>Methanobacteriati</taxon>
        <taxon>Methanobacteriota</taxon>
        <taxon>Stenosarchaea group</taxon>
        <taxon>Halobacteria</taxon>
        <taxon>Halobacteriales</taxon>
        <taxon>Haloferacaceae</taxon>
    </lineage>
</organism>
<comment type="caution">
    <text evidence="1">The sequence shown here is derived from an EMBL/GenBank/DDBJ whole genome shotgun (WGS) entry which is preliminary data.</text>
</comment>
<reference evidence="1 2" key="1">
    <citation type="journal article" date="2019" name="Int. J. Syst. Evol. Microbiol.">
        <title>The Global Catalogue of Microorganisms (GCM) 10K type strain sequencing project: providing services to taxonomists for standard genome sequencing and annotation.</title>
        <authorList>
            <consortium name="The Broad Institute Genomics Platform"/>
            <consortium name="The Broad Institute Genome Sequencing Center for Infectious Disease"/>
            <person name="Wu L."/>
            <person name="Ma J."/>
        </authorList>
    </citation>
    <scope>NUCLEOTIDE SEQUENCE [LARGE SCALE GENOMIC DNA]</scope>
    <source>
        <strain evidence="1 2">YIM 94188</strain>
    </source>
</reference>
<dbReference type="RefSeq" id="WP_379695899.1">
    <property type="nucleotide sequence ID" value="NZ_JBHSXH010000015.1"/>
</dbReference>
<name>A0ABD5TYC5_9EURY</name>
<dbReference type="Proteomes" id="UP001596408">
    <property type="component" value="Unassembled WGS sequence"/>
</dbReference>
<sequence length="55" mass="5688">MTESPRTGGEPQTFGQCVECGEVYPVQESDDGLRPVGTGGSCSCGCEEFEAIAEG</sequence>
<accession>A0ABD5TYC5</accession>
<evidence type="ECO:0000313" key="1">
    <source>
        <dbReference type="EMBL" id="MFC6825560.1"/>
    </source>
</evidence>
<gene>
    <name evidence="1" type="ORF">ACFQEV_11245</name>
</gene>
<evidence type="ECO:0000313" key="2">
    <source>
        <dbReference type="Proteomes" id="UP001596408"/>
    </source>
</evidence>
<evidence type="ECO:0008006" key="3">
    <source>
        <dbReference type="Google" id="ProtNLM"/>
    </source>
</evidence>